<evidence type="ECO:0000313" key="2">
    <source>
        <dbReference type="Proteomes" id="UP000694417"/>
    </source>
</evidence>
<reference evidence="1" key="2">
    <citation type="submission" date="2025-09" db="UniProtKB">
        <authorList>
            <consortium name="Ensembl"/>
        </authorList>
    </citation>
    <scope>IDENTIFICATION</scope>
</reference>
<proteinExistence type="predicted"/>
<name>A0A8D2HWP8_UROPR</name>
<accession>A0A8D2HWP8</accession>
<sequence>LQTRAALPNLKKQILHIPCIPHMEIGNKEITSHTGNSGPQCRNSIASCADEQPHIRNYRLFENDQQEEFCKSEIGMTHPHRQRVAIKIIDKTQFNSTMEVKYLTIWLHMEE</sequence>
<reference evidence="1" key="1">
    <citation type="submission" date="2025-08" db="UniProtKB">
        <authorList>
            <consortium name="Ensembl"/>
        </authorList>
    </citation>
    <scope>IDENTIFICATION</scope>
</reference>
<dbReference type="Ensembl" id="ENSUPAT00010025122.1">
    <property type="protein sequence ID" value="ENSUPAP00010022062.1"/>
    <property type="gene ID" value="ENSUPAG00010017549.1"/>
</dbReference>
<evidence type="ECO:0000313" key="1">
    <source>
        <dbReference type="Ensembl" id="ENSUPAP00010022062.1"/>
    </source>
</evidence>
<dbReference type="Proteomes" id="UP000694417">
    <property type="component" value="Unplaced"/>
</dbReference>
<organism evidence="1 2">
    <name type="scientific">Urocitellus parryii</name>
    <name type="common">Arctic ground squirrel</name>
    <name type="synonym">Spermophilus parryii</name>
    <dbReference type="NCBI Taxonomy" id="9999"/>
    <lineage>
        <taxon>Eukaryota</taxon>
        <taxon>Metazoa</taxon>
        <taxon>Chordata</taxon>
        <taxon>Craniata</taxon>
        <taxon>Vertebrata</taxon>
        <taxon>Euteleostomi</taxon>
        <taxon>Mammalia</taxon>
        <taxon>Eutheria</taxon>
        <taxon>Euarchontoglires</taxon>
        <taxon>Glires</taxon>
        <taxon>Rodentia</taxon>
        <taxon>Sciuromorpha</taxon>
        <taxon>Sciuridae</taxon>
        <taxon>Xerinae</taxon>
        <taxon>Marmotini</taxon>
        <taxon>Urocitellus</taxon>
    </lineage>
</organism>
<protein>
    <submittedName>
        <fullName evidence="1">Uncharacterized protein</fullName>
    </submittedName>
</protein>
<dbReference type="AlphaFoldDB" id="A0A8D2HWP8"/>
<keyword evidence="2" id="KW-1185">Reference proteome</keyword>